<protein>
    <recommendedName>
        <fullName evidence="3">SsrA-binding protein</fullName>
    </recommendedName>
    <alternativeName>
        <fullName evidence="3">Small protein B</fullName>
    </alternativeName>
</protein>
<evidence type="ECO:0000313" key="5">
    <source>
        <dbReference type="Proteomes" id="UP000242301"/>
    </source>
</evidence>
<dbReference type="EMBL" id="CVRF01000002">
    <property type="protein sequence ID" value="CRK85729.1"/>
    <property type="molecule type" value="Genomic_DNA"/>
</dbReference>
<dbReference type="GO" id="GO:0070930">
    <property type="term" value="P:trans-translation-dependent protein tagging"/>
    <property type="evidence" value="ECO:0007669"/>
    <property type="project" value="TreeGrafter"/>
</dbReference>
<evidence type="ECO:0000256" key="2">
    <source>
        <dbReference type="ARBA" id="ARBA00022884"/>
    </source>
</evidence>
<dbReference type="Pfam" id="PF01668">
    <property type="entry name" value="SmpB"/>
    <property type="match status" value="1"/>
</dbReference>
<dbReference type="STRING" id="1715285.SOFFGTOCOR_0302"/>
<dbReference type="NCBIfam" id="TIGR00086">
    <property type="entry name" value="smpB"/>
    <property type="match status" value="1"/>
</dbReference>
<dbReference type="PANTHER" id="PTHR30308">
    <property type="entry name" value="TMRNA-BINDING COMPONENT OF TRANS-TRANSLATION TAGGING COMPLEX"/>
    <property type="match status" value="1"/>
</dbReference>
<dbReference type="HAMAP" id="MF_00023">
    <property type="entry name" value="SmpB"/>
    <property type="match status" value="1"/>
</dbReference>
<dbReference type="GO" id="GO:0003723">
    <property type="term" value="F:RNA binding"/>
    <property type="evidence" value="ECO:0007669"/>
    <property type="project" value="UniProtKB-UniRule"/>
</dbReference>
<evidence type="ECO:0000313" key="4">
    <source>
        <dbReference type="EMBL" id="CRK85729.1"/>
    </source>
</evidence>
<dbReference type="SUPFAM" id="SSF74982">
    <property type="entry name" value="Small protein B (SmpB)"/>
    <property type="match status" value="1"/>
</dbReference>
<keyword evidence="1 3" id="KW-0963">Cytoplasm</keyword>
<keyword evidence="5" id="KW-1185">Reference proteome</keyword>
<dbReference type="InterPro" id="IPR000037">
    <property type="entry name" value="SsrA-bd_prot"/>
</dbReference>
<dbReference type="Gene3D" id="2.40.280.10">
    <property type="match status" value="1"/>
</dbReference>
<comment type="similarity">
    <text evidence="3">Belongs to the SmpB family.</text>
</comment>
<name>A0A0M6W767_9GAMM</name>
<dbReference type="Proteomes" id="UP000242301">
    <property type="component" value="Unassembled WGS sequence"/>
</dbReference>
<comment type="subcellular location">
    <subcellularLocation>
        <location evidence="3">Cytoplasm</location>
    </subcellularLocation>
    <text evidence="3">The tmRNA-SmpB complex associates with stalled 70S ribosomes.</text>
</comment>
<dbReference type="PANTHER" id="PTHR30308:SF2">
    <property type="entry name" value="SSRA-BINDING PROTEIN"/>
    <property type="match status" value="1"/>
</dbReference>
<evidence type="ECO:0000256" key="1">
    <source>
        <dbReference type="ARBA" id="ARBA00022490"/>
    </source>
</evidence>
<accession>A0A0M6W767</accession>
<evidence type="ECO:0000256" key="3">
    <source>
        <dbReference type="HAMAP-Rule" id="MF_00023"/>
    </source>
</evidence>
<proteinExistence type="inferred from homology"/>
<gene>
    <name evidence="3 4" type="primary">smpB</name>
    <name evidence="4" type="ORF">SOFFGTOCOR_0302</name>
</gene>
<dbReference type="AlphaFoldDB" id="A0A0M6W767"/>
<dbReference type="NCBIfam" id="NF003843">
    <property type="entry name" value="PRK05422.1"/>
    <property type="match status" value="1"/>
</dbReference>
<dbReference type="GO" id="GO:0005829">
    <property type="term" value="C:cytosol"/>
    <property type="evidence" value="ECO:0007669"/>
    <property type="project" value="TreeGrafter"/>
</dbReference>
<sequence>MNKKIIPFIAINKNIYYKYFIEDKFEAGLSLQGWEVKALRAGNVIINNSYVLFKNNEAYLFGANFKSLGITSSYVFPDPIRNRKLLLNQRELDFIYSKVHQKGYTVVVISMYWKYSFCKIEIGVAKGKKEYDKRIHIKDREWKLTKERIIKKHK</sequence>
<dbReference type="PROSITE" id="PS01317">
    <property type="entry name" value="SSRP"/>
    <property type="match status" value="1"/>
</dbReference>
<organism evidence="4 5">
    <name type="scientific">Candidatus Providencia siddallii</name>
    <dbReference type="NCBI Taxonomy" id="1715285"/>
    <lineage>
        <taxon>Bacteria</taxon>
        <taxon>Pseudomonadati</taxon>
        <taxon>Pseudomonadota</taxon>
        <taxon>Gammaproteobacteria</taxon>
        <taxon>Enterobacterales</taxon>
        <taxon>Morganellaceae</taxon>
        <taxon>Providencia</taxon>
    </lineage>
</organism>
<dbReference type="GO" id="GO:0070929">
    <property type="term" value="P:trans-translation"/>
    <property type="evidence" value="ECO:0007669"/>
    <property type="project" value="UniProtKB-UniRule"/>
</dbReference>
<comment type="function">
    <text evidence="3">Required for rescue of stalled ribosomes mediated by trans-translation. Binds to transfer-messenger RNA (tmRNA), required for stable association of tmRNA with ribosomes. tmRNA and SmpB together mimic tRNA shape, replacing the anticodon stem-loop with SmpB. tmRNA is encoded by the ssrA gene; the 2 termini fold to resemble tRNA(Ala) and it encodes a 'tag peptide', a short internal open reading frame. During trans-translation Ala-aminoacylated tmRNA acts like a tRNA, entering the A-site of stalled ribosomes, displacing the stalled mRNA. The ribosome then switches to translate the ORF on the tmRNA; the nascent peptide is terminated with the 'tag peptide' encoded by the tmRNA and targeted for degradation. The ribosome is freed to recommence translation, which seems to be the essential function of trans-translation.</text>
</comment>
<dbReference type="InterPro" id="IPR023620">
    <property type="entry name" value="SmpB"/>
</dbReference>
<reference evidence="5" key="1">
    <citation type="submission" date="2015-05" db="EMBL/GenBank/DDBJ databases">
        <authorList>
            <person name="Manzano-Marin A."/>
        </authorList>
    </citation>
    <scope>NUCLEOTIDE SEQUENCE [LARGE SCALE GENOMIC DNA]</scope>
    <source>
        <strain evidence="5">officinalis</strain>
    </source>
</reference>
<dbReference type="InterPro" id="IPR020081">
    <property type="entry name" value="SsrA-bd_prot_CS"/>
</dbReference>
<dbReference type="CDD" id="cd09294">
    <property type="entry name" value="SmpB"/>
    <property type="match status" value="1"/>
</dbReference>
<keyword evidence="2 3" id="KW-0694">RNA-binding</keyword>